<comment type="caution">
    <text evidence="2">The sequence shown here is derived from an EMBL/GenBank/DDBJ whole genome shotgun (WGS) entry which is preliminary data.</text>
</comment>
<sequence length="87" mass="9260">MALIETARRQTGTAVNWYGQQVAARPVLTLATSGAVAGLGMFAIGAAFSLLVGDDPIPWGWYAKAAIVQAAAWWVMALLVRGRRSSR</sequence>
<feature type="transmembrane region" description="Helical" evidence="1">
    <location>
        <begin position="59"/>
        <end position="80"/>
    </location>
</feature>
<protein>
    <submittedName>
        <fullName evidence="2">Uncharacterized protein</fullName>
    </submittedName>
</protein>
<keyword evidence="1" id="KW-0812">Transmembrane</keyword>
<name>A0ABN3CX75_9ACTN</name>
<dbReference type="EMBL" id="BAAAQX010000038">
    <property type="protein sequence ID" value="GAA2214112.1"/>
    <property type="molecule type" value="Genomic_DNA"/>
</dbReference>
<dbReference type="Proteomes" id="UP001499843">
    <property type="component" value="Unassembled WGS sequence"/>
</dbReference>
<accession>A0ABN3CX75</accession>
<keyword evidence="3" id="KW-1185">Reference proteome</keyword>
<organism evidence="2 3">
    <name type="scientific">Nonomuraea monospora</name>
    <dbReference type="NCBI Taxonomy" id="568818"/>
    <lineage>
        <taxon>Bacteria</taxon>
        <taxon>Bacillati</taxon>
        <taxon>Actinomycetota</taxon>
        <taxon>Actinomycetes</taxon>
        <taxon>Streptosporangiales</taxon>
        <taxon>Streptosporangiaceae</taxon>
        <taxon>Nonomuraea</taxon>
    </lineage>
</organism>
<feature type="transmembrane region" description="Helical" evidence="1">
    <location>
        <begin position="27"/>
        <end position="53"/>
    </location>
</feature>
<keyword evidence="1" id="KW-0472">Membrane</keyword>
<dbReference type="RefSeq" id="WP_344491038.1">
    <property type="nucleotide sequence ID" value="NZ_BAAAQX010000038.1"/>
</dbReference>
<evidence type="ECO:0000256" key="1">
    <source>
        <dbReference type="SAM" id="Phobius"/>
    </source>
</evidence>
<gene>
    <name evidence="2" type="ORF">GCM10009850_095760</name>
</gene>
<keyword evidence="1" id="KW-1133">Transmembrane helix</keyword>
<evidence type="ECO:0000313" key="3">
    <source>
        <dbReference type="Proteomes" id="UP001499843"/>
    </source>
</evidence>
<evidence type="ECO:0000313" key="2">
    <source>
        <dbReference type="EMBL" id="GAA2214112.1"/>
    </source>
</evidence>
<reference evidence="2 3" key="1">
    <citation type="journal article" date="2019" name="Int. J. Syst. Evol. Microbiol.">
        <title>The Global Catalogue of Microorganisms (GCM) 10K type strain sequencing project: providing services to taxonomists for standard genome sequencing and annotation.</title>
        <authorList>
            <consortium name="The Broad Institute Genomics Platform"/>
            <consortium name="The Broad Institute Genome Sequencing Center for Infectious Disease"/>
            <person name="Wu L."/>
            <person name="Ma J."/>
        </authorList>
    </citation>
    <scope>NUCLEOTIDE SEQUENCE [LARGE SCALE GENOMIC DNA]</scope>
    <source>
        <strain evidence="2 3">JCM 16114</strain>
    </source>
</reference>
<proteinExistence type="predicted"/>